<dbReference type="InterPro" id="IPR003721">
    <property type="entry name" value="Pantoate_ligase"/>
</dbReference>
<evidence type="ECO:0000256" key="9">
    <source>
        <dbReference type="ARBA" id="ARBA00022741"/>
    </source>
</evidence>
<dbReference type="GO" id="GO:0005829">
    <property type="term" value="C:cytosol"/>
    <property type="evidence" value="ECO:0007669"/>
    <property type="project" value="TreeGrafter"/>
</dbReference>
<dbReference type="GO" id="GO:0015940">
    <property type="term" value="P:pantothenate biosynthetic process"/>
    <property type="evidence" value="ECO:0007669"/>
    <property type="project" value="UniProtKB-UniRule"/>
</dbReference>
<dbReference type="UniPathway" id="UPA00028">
    <property type="reaction ID" value="UER00005"/>
</dbReference>
<accession>A0A286RLH1</accession>
<feature type="binding site" evidence="13">
    <location>
        <begin position="33"/>
        <end position="40"/>
    </location>
    <ligand>
        <name>ATP</name>
        <dbReference type="ChEBI" id="CHEBI:30616"/>
    </ligand>
</feature>
<dbReference type="HAMAP" id="MF_00158">
    <property type="entry name" value="PanC"/>
    <property type="match status" value="1"/>
</dbReference>
<dbReference type="PANTHER" id="PTHR21299">
    <property type="entry name" value="CYTIDYLATE KINASE/PANTOATE-BETA-ALANINE LIGASE"/>
    <property type="match status" value="1"/>
</dbReference>
<dbReference type="FunFam" id="3.30.1300.10:FF:000001">
    <property type="entry name" value="Pantothenate synthetase"/>
    <property type="match status" value="1"/>
</dbReference>
<evidence type="ECO:0000256" key="12">
    <source>
        <dbReference type="ARBA" id="ARBA00055042"/>
    </source>
</evidence>
<evidence type="ECO:0000256" key="13">
    <source>
        <dbReference type="HAMAP-Rule" id="MF_00158"/>
    </source>
</evidence>
<dbReference type="AlphaFoldDB" id="A0A286RLH1"/>
<evidence type="ECO:0000256" key="4">
    <source>
        <dbReference type="ARBA" id="ARBA00012219"/>
    </source>
</evidence>
<comment type="similarity">
    <text evidence="3 13">Belongs to the pantothenate synthetase family.</text>
</comment>
<organism evidence="14 15">
    <name type="scientific">Thermogutta terrifontis</name>
    <dbReference type="NCBI Taxonomy" id="1331910"/>
    <lineage>
        <taxon>Bacteria</taxon>
        <taxon>Pseudomonadati</taxon>
        <taxon>Planctomycetota</taxon>
        <taxon>Planctomycetia</taxon>
        <taxon>Pirellulales</taxon>
        <taxon>Thermoguttaceae</taxon>
        <taxon>Thermogutta</taxon>
    </lineage>
</organism>
<dbReference type="EC" id="6.3.2.1" evidence="4 13"/>
<keyword evidence="9 13" id="KW-0547">Nucleotide-binding</keyword>
<comment type="miscellaneous">
    <text evidence="13">The reaction proceeds by a bi uni uni bi ping pong mechanism.</text>
</comment>
<feature type="binding site" evidence="13">
    <location>
        <begin position="150"/>
        <end position="153"/>
    </location>
    <ligand>
        <name>ATP</name>
        <dbReference type="ChEBI" id="CHEBI:30616"/>
    </ligand>
</feature>
<dbReference type="SUPFAM" id="SSF52374">
    <property type="entry name" value="Nucleotidylyl transferase"/>
    <property type="match status" value="1"/>
</dbReference>
<evidence type="ECO:0000256" key="1">
    <source>
        <dbReference type="ARBA" id="ARBA00004496"/>
    </source>
</evidence>
<feature type="binding site" evidence="13">
    <location>
        <position position="64"/>
    </location>
    <ligand>
        <name>(R)-pantoate</name>
        <dbReference type="ChEBI" id="CHEBI:15980"/>
    </ligand>
</feature>
<dbReference type="InterPro" id="IPR004821">
    <property type="entry name" value="Cyt_trans-like"/>
</dbReference>
<feature type="active site" description="Proton donor" evidence="13">
    <location>
        <position position="40"/>
    </location>
</feature>
<evidence type="ECO:0000256" key="11">
    <source>
        <dbReference type="ARBA" id="ARBA00048258"/>
    </source>
</evidence>
<evidence type="ECO:0000256" key="10">
    <source>
        <dbReference type="ARBA" id="ARBA00022840"/>
    </source>
</evidence>
<dbReference type="Pfam" id="PF02569">
    <property type="entry name" value="Pantoate_ligase"/>
    <property type="match status" value="1"/>
</dbReference>
<evidence type="ECO:0000256" key="3">
    <source>
        <dbReference type="ARBA" id="ARBA00009256"/>
    </source>
</evidence>
<feature type="binding site" evidence="13">
    <location>
        <position position="179"/>
    </location>
    <ligand>
        <name>ATP</name>
        <dbReference type="ChEBI" id="CHEBI:30616"/>
    </ligand>
</feature>
<reference evidence="14 15" key="1">
    <citation type="journal article" name="Front. Microbiol.">
        <title>Sugar Metabolism of the First Thermophilic Planctomycete Thermogutta terrifontis: Comparative Genomic and Transcriptomic Approaches.</title>
        <authorList>
            <person name="Elcheninov A.G."/>
            <person name="Menzel P."/>
            <person name="Gudbergsdottir S.R."/>
            <person name="Slesarev A.I."/>
            <person name="Kadnikov V.V."/>
            <person name="Krogh A."/>
            <person name="Bonch-Osmolovskaya E.A."/>
            <person name="Peng X."/>
            <person name="Kublanov I.V."/>
        </authorList>
    </citation>
    <scope>NUCLEOTIDE SEQUENCE [LARGE SCALE GENOMIC DNA]</scope>
    <source>
        <strain evidence="14 15">R1</strain>
    </source>
</reference>
<keyword evidence="6 13" id="KW-0963">Cytoplasm</keyword>
<dbReference type="PANTHER" id="PTHR21299:SF1">
    <property type="entry name" value="PANTOATE--BETA-ALANINE LIGASE"/>
    <property type="match status" value="1"/>
</dbReference>
<feature type="binding site" evidence="13">
    <location>
        <begin position="187"/>
        <end position="190"/>
    </location>
    <ligand>
        <name>ATP</name>
        <dbReference type="ChEBI" id="CHEBI:30616"/>
    </ligand>
</feature>
<dbReference type="KEGG" id="ttf:THTE_4190"/>
<protein>
    <recommendedName>
        <fullName evidence="5 13">Pantothenate synthetase</fullName>
        <shortName evidence="13">PS</shortName>
        <ecNumber evidence="4 13">6.3.2.1</ecNumber>
    </recommendedName>
    <alternativeName>
        <fullName evidence="13">Pantoate--beta-alanine ligase</fullName>
    </alternativeName>
    <alternativeName>
        <fullName evidence="13">Pantoate-activating enzyme</fullName>
    </alternativeName>
</protein>
<evidence type="ECO:0000313" key="15">
    <source>
        <dbReference type="Proteomes" id="UP000215086"/>
    </source>
</evidence>
<dbReference type="NCBIfam" id="TIGR00018">
    <property type="entry name" value="panC"/>
    <property type="match status" value="1"/>
</dbReference>
<keyword evidence="7 13" id="KW-0436">Ligase</keyword>
<dbReference type="RefSeq" id="WP_095416500.1">
    <property type="nucleotide sequence ID" value="NZ_CP018477.1"/>
</dbReference>
<evidence type="ECO:0000256" key="8">
    <source>
        <dbReference type="ARBA" id="ARBA00022655"/>
    </source>
</evidence>
<gene>
    <name evidence="13" type="primary">panC</name>
    <name evidence="14" type="ORF">THTE_4190</name>
</gene>
<keyword evidence="10 13" id="KW-0067">ATP-binding</keyword>
<feature type="binding site" evidence="13">
    <location>
        <position position="156"/>
    </location>
    <ligand>
        <name>(R)-pantoate</name>
        <dbReference type="ChEBI" id="CHEBI:15980"/>
    </ligand>
</feature>
<dbReference type="GO" id="GO:0004592">
    <property type="term" value="F:pantoate-beta-alanine ligase activity"/>
    <property type="evidence" value="ECO:0007669"/>
    <property type="project" value="UniProtKB-UniRule"/>
</dbReference>
<sequence length="287" mass="32448">MAMPAVIRSAQEMQSRSRQLRQAGRRIGFVPTMGALHEGHLSLVRAAKRECDEVVVSIYVNPTQFGRGEDFDRYPRNLDRDLQLLAELDVPWVFAPTDSEMYPAGFDTWVEVGRIAQPWEGTFRPGHFRGVATVVLKLFHLVEPDVAYFGEKDYQQLLVVRQMVRDLNLPVEIRACPTVREPDGLAMSSRNQYLSPRERQDALVLYRSLCLAQERVSAGENDARAVTAAMRELISSVPYAQVDYVALVDPETLEEVTIIDRPVQALLAVRLGSTRLIDNMRIVPPSR</sequence>
<comment type="function">
    <text evidence="12 13">Catalyzes the condensation of pantoate with beta-alanine in an ATP-dependent reaction via a pantoyl-adenylate intermediate.</text>
</comment>
<dbReference type="Gene3D" id="3.30.1300.10">
    <property type="entry name" value="Pantoate-beta-alanine ligase, C-terminal domain"/>
    <property type="match status" value="1"/>
</dbReference>
<keyword evidence="15" id="KW-1185">Reference proteome</keyword>
<keyword evidence="8 13" id="KW-0566">Pantothenate biosynthesis</keyword>
<name>A0A286RLH1_9BACT</name>
<comment type="pathway">
    <text evidence="2 13">Cofactor biosynthesis; (R)-pantothenate biosynthesis; (R)-pantothenate from (R)-pantoate and beta-alanine: step 1/1.</text>
</comment>
<dbReference type="EMBL" id="CP018477">
    <property type="protein sequence ID" value="ASV76791.1"/>
    <property type="molecule type" value="Genomic_DNA"/>
</dbReference>
<comment type="subcellular location">
    <subcellularLocation>
        <location evidence="1 13">Cytoplasm</location>
    </subcellularLocation>
</comment>
<dbReference type="Proteomes" id="UP000215086">
    <property type="component" value="Chromosome"/>
</dbReference>
<dbReference type="Gene3D" id="3.40.50.620">
    <property type="entry name" value="HUPs"/>
    <property type="match status" value="1"/>
</dbReference>
<dbReference type="GO" id="GO:0005524">
    <property type="term" value="F:ATP binding"/>
    <property type="evidence" value="ECO:0007669"/>
    <property type="project" value="UniProtKB-KW"/>
</dbReference>
<feature type="binding site" evidence="13">
    <location>
        <position position="64"/>
    </location>
    <ligand>
        <name>beta-alanine</name>
        <dbReference type="ChEBI" id="CHEBI:57966"/>
    </ligand>
</feature>
<evidence type="ECO:0000256" key="6">
    <source>
        <dbReference type="ARBA" id="ARBA00022490"/>
    </source>
</evidence>
<evidence type="ECO:0000313" key="14">
    <source>
        <dbReference type="EMBL" id="ASV76791.1"/>
    </source>
</evidence>
<dbReference type="InterPro" id="IPR042176">
    <property type="entry name" value="Pantoate_ligase_C"/>
</dbReference>
<comment type="catalytic activity">
    <reaction evidence="11 13">
        <text>(R)-pantoate + beta-alanine + ATP = (R)-pantothenate + AMP + diphosphate + H(+)</text>
        <dbReference type="Rhea" id="RHEA:10912"/>
        <dbReference type="ChEBI" id="CHEBI:15378"/>
        <dbReference type="ChEBI" id="CHEBI:15980"/>
        <dbReference type="ChEBI" id="CHEBI:29032"/>
        <dbReference type="ChEBI" id="CHEBI:30616"/>
        <dbReference type="ChEBI" id="CHEBI:33019"/>
        <dbReference type="ChEBI" id="CHEBI:57966"/>
        <dbReference type="ChEBI" id="CHEBI:456215"/>
        <dbReference type="EC" id="6.3.2.1"/>
    </reaction>
</comment>
<comment type="subunit">
    <text evidence="13">Homodimer.</text>
</comment>
<proteinExistence type="inferred from homology"/>
<dbReference type="OrthoDB" id="9773087at2"/>
<evidence type="ECO:0000256" key="5">
    <source>
        <dbReference type="ARBA" id="ARBA00014155"/>
    </source>
</evidence>
<evidence type="ECO:0000256" key="7">
    <source>
        <dbReference type="ARBA" id="ARBA00022598"/>
    </source>
</evidence>
<dbReference type="FunFam" id="3.40.50.620:FF:000114">
    <property type="entry name" value="Pantothenate synthetase"/>
    <property type="match status" value="1"/>
</dbReference>
<dbReference type="NCBIfam" id="TIGR00125">
    <property type="entry name" value="cyt_tran_rel"/>
    <property type="match status" value="1"/>
</dbReference>
<dbReference type="CDD" id="cd00560">
    <property type="entry name" value="PanC"/>
    <property type="match status" value="1"/>
</dbReference>
<evidence type="ECO:0000256" key="2">
    <source>
        <dbReference type="ARBA" id="ARBA00004990"/>
    </source>
</evidence>
<dbReference type="InterPro" id="IPR014729">
    <property type="entry name" value="Rossmann-like_a/b/a_fold"/>
</dbReference>